<evidence type="ECO:0000313" key="7">
    <source>
        <dbReference type="EMBL" id="PIE36145.1"/>
    </source>
</evidence>
<dbReference type="PANTHER" id="PTHR43820">
    <property type="entry name" value="HIGH-AFFINITY BRANCHED-CHAIN AMINO ACID TRANSPORT ATP-BINDING PROTEIN LIVF"/>
    <property type="match status" value="1"/>
</dbReference>
<accession>A0A2G6KKI6</accession>
<keyword evidence="3" id="KW-0547">Nucleotide-binding</keyword>
<dbReference type="PROSITE" id="PS50893">
    <property type="entry name" value="ABC_TRANSPORTER_2"/>
    <property type="match status" value="1"/>
</dbReference>
<dbReference type="EMBL" id="PDSK01000024">
    <property type="protein sequence ID" value="PIE36145.1"/>
    <property type="molecule type" value="Genomic_DNA"/>
</dbReference>
<comment type="similarity">
    <text evidence="1">Belongs to the ABC transporter superfamily.</text>
</comment>
<keyword evidence="2" id="KW-0813">Transport</keyword>
<dbReference type="GO" id="GO:0015658">
    <property type="term" value="F:branched-chain amino acid transmembrane transporter activity"/>
    <property type="evidence" value="ECO:0007669"/>
    <property type="project" value="TreeGrafter"/>
</dbReference>
<dbReference type="InterPro" id="IPR017871">
    <property type="entry name" value="ABC_transporter-like_CS"/>
</dbReference>
<protein>
    <submittedName>
        <fullName evidence="7">ABC transporter ATP-binding protein</fullName>
    </submittedName>
</protein>
<feature type="domain" description="ABC transporter" evidence="6">
    <location>
        <begin position="2"/>
        <end position="234"/>
    </location>
</feature>
<dbReference type="PROSITE" id="PS00211">
    <property type="entry name" value="ABC_TRANSPORTER_1"/>
    <property type="match status" value="1"/>
</dbReference>
<reference evidence="7 8" key="1">
    <citation type="submission" date="2017-10" db="EMBL/GenBank/DDBJ databases">
        <title>Novel microbial diversity and functional potential in the marine mammal oral microbiome.</title>
        <authorList>
            <person name="Dudek N.K."/>
            <person name="Sun C.L."/>
            <person name="Burstein D."/>
            <person name="Kantor R.S."/>
            <person name="Aliaga Goltsman D.S."/>
            <person name="Bik E.M."/>
            <person name="Thomas B.C."/>
            <person name="Banfield J.F."/>
            <person name="Relman D.A."/>
        </authorList>
    </citation>
    <scope>NUCLEOTIDE SEQUENCE [LARGE SCALE GENOMIC DNA]</scope>
    <source>
        <strain evidence="7">DOLJORAL78_47_16</strain>
    </source>
</reference>
<dbReference type="GO" id="GO:0005524">
    <property type="term" value="F:ATP binding"/>
    <property type="evidence" value="ECO:0007669"/>
    <property type="project" value="UniProtKB-KW"/>
</dbReference>
<name>A0A2G6KKI6_9BACT</name>
<dbReference type="Pfam" id="PF00005">
    <property type="entry name" value="ABC_tran"/>
    <property type="match status" value="1"/>
</dbReference>
<dbReference type="SUPFAM" id="SSF52540">
    <property type="entry name" value="P-loop containing nucleoside triphosphate hydrolases"/>
    <property type="match status" value="1"/>
</dbReference>
<dbReference type="InterPro" id="IPR052156">
    <property type="entry name" value="BCAA_Transport_ATP-bd_LivF"/>
</dbReference>
<dbReference type="Gene3D" id="3.40.50.300">
    <property type="entry name" value="P-loop containing nucleotide triphosphate hydrolases"/>
    <property type="match status" value="1"/>
</dbReference>
<keyword evidence="5" id="KW-0029">Amino-acid transport</keyword>
<evidence type="ECO:0000256" key="5">
    <source>
        <dbReference type="ARBA" id="ARBA00022970"/>
    </source>
</evidence>
<dbReference type="InterPro" id="IPR027417">
    <property type="entry name" value="P-loop_NTPase"/>
</dbReference>
<evidence type="ECO:0000259" key="6">
    <source>
        <dbReference type="PROSITE" id="PS50893"/>
    </source>
</evidence>
<dbReference type="SMART" id="SM00382">
    <property type="entry name" value="AAA"/>
    <property type="match status" value="1"/>
</dbReference>
<sequence length="238" mass="26368">MLKLNTVSTRYGQIQILRQVNLEVHEGELVCLLGGNACGKTTTMKTILGLVKPFEGTVEFMGEKINGMKPAAISHRGIVPVLEGRRIFPDLSVEDNLLMGAYLRKDKAEISSDVQRMYTMFPILKERKKQAGGTLSGGEQQMLAMARALMARPKLLVMDEPSMGLAPIYVEKSFELIQRIHREGIAILLVEQNANMALSIADRGYVLQVGEIVLSGKAEKLKNHPGMKRAYLNTTINE</sequence>
<evidence type="ECO:0000256" key="4">
    <source>
        <dbReference type="ARBA" id="ARBA00022840"/>
    </source>
</evidence>
<comment type="caution">
    <text evidence="7">The sequence shown here is derived from an EMBL/GenBank/DDBJ whole genome shotgun (WGS) entry which is preliminary data.</text>
</comment>
<dbReference type="Proteomes" id="UP000230821">
    <property type="component" value="Unassembled WGS sequence"/>
</dbReference>
<dbReference type="GO" id="GO:0015807">
    <property type="term" value="P:L-amino acid transport"/>
    <property type="evidence" value="ECO:0007669"/>
    <property type="project" value="TreeGrafter"/>
</dbReference>
<evidence type="ECO:0000256" key="1">
    <source>
        <dbReference type="ARBA" id="ARBA00005417"/>
    </source>
</evidence>
<proteinExistence type="inferred from homology"/>
<keyword evidence="4 7" id="KW-0067">ATP-binding</keyword>
<dbReference type="InterPro" id="IPR003593">
    <property type="entry name" value="AAA+_ATPase"/>
</dbReference>
<dbReference type="CDD" id="cd03224">
    <property type="entry name" value="ABC_TM1139_LivF_branched"/>
    <property type="match status" value="1"/>
</dbReference>
<dbReference type="AlphaFoldDB" id="A0A2G6KKI6"/>
<gene>
    <name evidence="7" type="ORF">CSA56_01300</name>
</gene>
<evidence type="ECO:0000256" key="2">
    <source>
        <dbReference type="ARBA" id="ARBA00022448"/>
    </source>
</evidence>
<evidence type="ECO:0000313" key="8">
    <source>
        <dbReference type="Proteomes" id="UP000230821"/>
    </source>
</evidence>
<dbReference type="PANTHER" id="PTHR43820:SF4">
    <property type="entry name" value="HIGH-AFFINITY BRANCHED-CHAIN AMINO ACID TRANSPORT ATP-BINDING PROTEIN LIVF"/>
    <property type="match status" value="1"/>
</dbReference>
<dbReference type="GO" id="GO:0016887">
    <property type="term" value="F:ATP hydrolysis activity"/>
    <property type="evidence" value="ECO:0007669"/>
    <property type="project" value="InterPro"/>
</dbReference>
<organism evidence="7 8">
    <name type="scientific">candidate division KSB3 bacterium</name>
    <dbReference type="NCBI Taxonomy" id="2044937"/>
    <lineage>
        <taxon>Bacteria</taxon>
        <taxon>candidate division KSB3</taxon>
    </lineage>
</organism>
<dbReference type="InterPro" id="IPR003439">
    <property type="entry name" value="ABC_transporter-like_ATP-bd"/>
</dbReference>
<evidence type="ECO:0000256" key="3">
    <source>
        <dbReference type="ARBA" id="ARBA00022741"/>
    </source>
</evidence>